<gene>
    <name evidence="3" type="ORF">SDC9_203062</name>
</gene>
<evidence type="ECO:0000313" key="3">
    <source>
        <dbReference type="EMBL" id="MPN55380.1"/>
    </source>
</evidence>
<dbReference type="EC" id="2.5.1.68" evidence="3"/>
<organism evidence="3">
    <name type="scientific">bioreactor metagenome</name>
    <dbReference type="NCBI Taxonomy" id="1076179"/>
    <lineage>
        <taxon>unclassified sequences</taxon>
        <taxon>metagenomes</taxon>
        <taxon>ecological metagenomes</taxon>
    </lineage>
</organism>
<dbReference type="PANTHER" id="PTHR10291">
    <property type="entry name" value="DEHYDRODOLICHYL DIPHOSPHATE SYNTHASE FAMILY MEMBER"/>
    <property type="match status" value="1"/>
</dbReference>
<dbReference type="GO" id="GO:0045547">
    <property type="term" value="F:ditrans,polycis-polyprenyl diphosphate synthase [(2E,6E)-farnesyl diphosphate specific] activity"/>
    <property type="evidence" value="ECO:0007669"/>
    <property type="project" value="TreeGrafter"/>
</dbReference>
<dbReference type="InterPro" id="IPR036424">
    <property type="entry name" value="UPP_synth-like_sf"/>
</dbReference>
<proteinExistence type="predicted"/>
<accession>A0A645IWV7</accession>
<dbReference type="GO" id="GO:0016094">
    <property type="term" value="P:polyprenol biosynthetic process"/>
    <property type="evidence" value="ECO:0007669"/>
    <property type="project" value="TreeGrafter"/>
</dbReference>
<dbReference type="EMBL" id="VSSQ01124546">
    <property type="protein sequence ID" value="MPN55380.1"/>
    <property type="molecule type" value="Genomic_DNA"/>
</dbReference>
<dbReference type="AlphaFoldDB" id="A0A645IWV7"/>
<dbReference type="Pfam" id="PF01255">
    <property type="entry name" value="Prenyltransf"/>
    <property type="match status" value="1"/>
</dbReference>
<dbReference type="InterPro" id="IPR001441">
    <property type="entry name" value="UPP_synth-like"/>
</dbReference>
<dbReference type="GO" id="GO:0033850">
    <property type="term" value="F:Z-farnesyl diphosphate synthase activity"/>
    <property type="evidence" value="ECO:0007669"/>
    <property type="project" value="UniProtKB-EC"/>
</dbReference>
<dbReference type="PROSITE" id="PS01066">
    <property type="entry name" value="UPP_SYNTHASE"/>
    <property type="match status" value="1"/>
</dbReference>
<reference evidence="3" key="1">
    <citation type="submission" date="2019-08" db="EMBL/GenBank/DDBJ databases">
        <authorList>
            <person name="Kucharzyk K."/>
            <person name="Murdoch R.W."/>
            <person name="Higgins S."/>
            <person name="Loffler F."/>
        </authorList>
    </citation>
    <scope>NUCLEOTIDE SEQUENCE</scope>
</reference>
<dbReference type="SUPFAM" id="SSF64005">
    <property type="entry name" value="Undecaprenyl diphosphate synthase"/>
    <property type="match status" value="1"/>
</dbReference>
<protein>
    <submittedName>
        <fullName evidence="3">(2Z,6E)-farnesyl diphosphate synthase</fullName>
        <ecNumber evidence="3">2.5.1.68</ecNumber>
    </submittedName>
</protein>
<evidence type="ECO:0000256" key="1">
    <source>
        <dbReference type="ARBA" id="ARBA00001946"/>
    </source>
</evidence>
<dbReference type="Gene3D" id="3.40.1180.10">
    <property type="entry name" value="Decaprenyl diphosphate synthase-like"/>
    <property type="match status" value="1"/>
</dbReference>
<comment type="caution">
    <text evidence="3">The sequence shown here is derived from an EMBL/GenBank/DDBJ whole genome shotgun (WGS) entry which is preliminary data.</text>
</comment>
<comment type="cofactor">
    <cofactor evidence="1">
        <name>Mg(2+)</name>
        <dbReference type="ChEBI" id="CHEBI:18420"/>
    </cofactor>
</comment>
<sequence>MLRVDQINDELVASYLTTKSIPDPDLLIRTSGEFRISNFLLWQIAYTEMYFTQTHWPDFRKENFYEAICDFQQRERRFGK</sequence>
<name>A0A645IWV7_9ZZZZ</name>
<dbReference type="PANTHER" id="PTHR10291:SF0">
    <property type="entry name" value="DEHYDRODOLICHYL DIPHOSPHATE SYNTHASE 2"/>
    <property type="match status" value="1"/>
</dbReference>
<keyword evidence="2 3" id="KW-0808">Transferase</keyword>
<dbReference type="InterPro" id="IPR018520">
    <property type="entry name" value="UPP_synth-like_CS"/>
</dbReference>
<evidence type="ECO:0000256" key="2">
    <source>
        <dbReference type="ARBA" id="ARBA00022679"/>
    </source>
</evidence>